<reference evidence="1" key="1">
    <citation type="submission" date="2018-06" db="EMBL/GenBank/DDBJ databases">
        <authorList>
            <person name="Zhirakovskaya E."/>
        </authorList>
    </citation>
    <scope>NUCLEOTIDE SEQUENCE</scope>
</reference>
<name>A0A3B0T0T8_9ZZZZ</name>
<gene>
    <name evidence="1" type="ORF">MNBD_BACTEROID03-2267</name>
</gene>
<sequence length="535" mass="61252">MSIEKVILETLKSEHTERVVKSQMVILAEENLHKEGMADALATVLPLQNDTYIKKQILNMLLAIDISRLSKPTSFYKSLIKVLETEKEEQFRIGILDKFSDSIDQDERVIPIMLELLSGNALKDNELEIVLYAISEMPTIPSKTAAIVLRKAVKSTINAQGLALRIAESCSHWDKDIKQALQPYLSPTANKDIRTQIISMLQETKQLDESFIPILLNIVATDQDENVRLETLRSLSKFKPLRSDIIIQFVASSMNDSSELIRQKAVKLQNNISQLSTEIVLKLLAHLKLEPKNNVRITMLDLIGNYLKKPEVREAVLETYMNHSGAIEPEELTTYLDLLGPYMSRNEQITNVFLKDVTETPKIDNRKRIIKSLFKHCRTDGIINEIATVFEEETDDRLRKELFLKFKQLSLAKYPKLVSIFCQELQEPSSSFRLECATALEPNVLQFNEIPLAFEEILLYDQDKELIRLCLDGYLKPGVNQKFGPLLKVVENEFFDISSRQKVLDNLRAMNLSDKEQEVLKTVIDRVEKTGLFIE</sequence>
<dbReference type="AlphaFoldDB" id="A0A3B0T0T8"/>
<dbReference type="InterPro" id="IPR011989">
    <property type="entry name" value="ARM-like"/>
</dbReference>
<protein>
    <submittedName>
        <fullName evidence="1">Uncharacterized protein</fullName>
    </submittedName>
</protein>
<organism evidence="1">
    <name type="scientific">hydrothermal vent metagenome</name>
    <dbReference type="NCBI Taxonomy" id="652676"/>
    <lineage>
        <taxon>unclassified sequences</taxon>
        <taxon>metagenomes</taxon>
        <taxon>ecological metagenomes</taxon>
    </lineage>
</organism>
<dbReference type="Gene3D" id="1.25.10.10">
    <property type="entry name" value="Leucine-rich Repeat Variant"/>
    <property type="match status" value="1"/>
</dbReference>
<dbReference type="SUPFAM" id="SSF48371">
    <property type="entry name" value="ARM repeat"/>
    <property type="match status" value="1"/>
</dbReference>
<evidence type="ECO:0000313" key="1">
    <source>
        <dbReference type="EMBL" id="VAW11945.1"/>
    </source>
</evidence>
<proteinExistence type="predicted"/>
<dbReference type="EMBL" id="UOEL01000075">
    <property type="protein sequence ID" value="VAW11945.1"/>
    <property type="molecule type" value="Genomic_DNA"/>
</dbReference>
<accession>A0A3B0T0T8</accession>
<dbReference type="InterPro" id="IPR016024">
    <property type="entry name" value="ARM-type_fold"/>
</dbReference>